<dbReference type="EMBL" id="WMJY01000009">
    <property type="protein sequence ID" value="MTH29418.1"/>
    <property type="molecule type" value="Genomic_DNA"/>
</dbReference>
<dbReference type="GO" id="GO:0004637">
    <property type="term" value="F:phosphoribosylamine-glycine ligase activity"/>
    <property type="evidence" value="ECO:0007669"/>
    <property type="project" value="UniProtKB-UniRule"/>
</dbReference>
<evidence type="ECO:0000256" key="11">
    <source>
        <dbReference type="PROSITE-ProRule" id="PRU00409"/>
    </source>
</evidence>
<dbReference type="UniPathway" id="UPA00074">
    <property type="reaction ID" value="UER00125"/>
</dbReference>
<dbReference type="SUPFAM" id="SSF52440">
    <property type="entry name" value="PreATP-grasp domain"/>
    <property type="match status" value="1"/>
</dbReference>
<protein>
    <recommendedName>
        <fullName evidence="2 10">Phosphoribosylamine--glycine ligase</fullName>
        <ecNumber evidence="2 10">6.3.4.13</ecNumber>
    </recommendedName>
    <alternativeName>
        <fullName evidence="10">GARS</fullName>
    </alternativeName>
    <alternativeName>
        <fullName evidence="8 10">Glycinamide ribonucleotide synthetase</fullName>
    </alternativeName>
    <alternativeName>
        <fullName evidence="9 10">Phosphoribosylglycinamide synthetase</fullName>
    </alternativeName>
</protein>
<dbReference type="GO" id="GO:0006189">
    <property type="term" value="P:'de novo' IMP biosynthetic process"/>
    <property type="evidence" value="ECO:0007669"/>
    <property type="project" value="UniProtKB-UniRule"/>
</dbReference>
<dbReference type="GO" id="GO:0005524">
    <property type="term" value="F:ATP binding"/>
    <property type="evidence" value="ECO:0007669"/>
    <property type="project" value="UniProtKB-UniRule"/>
</dbReference>
<dbReference type="Gene3D" id="3.90.600.10">
    <property type="entry name" value="Phosphoribosylglycinamide synthetase, C-terminal domain"/>
    <property type="match status" value="1"/>
</dbReference>
<evidence type="ECO:0000256" key="9">
    <source>
        <dbReference type="ARBA" id="ARBA00042864"/>
    </source>
</evidence>
<evidence type="ECO:0000313" key="14">
    <source>
        <dbReference type="Proteomes" id="UP000488936"/>
    </source>
</evidence>
<keyword evidence="3 10" id="KW-0436">Ligase</keyword>
<evidence type="ECO:0000256" key="3">
    <source>
        <dbReference type="ARBA" id="ARBA00022598"/>
    </source>
</evidence>
<evidence type="ECO:0000256" key="7">
    <source>
        <dbReference type="ARBA" id="ARBA00038345"/>
    </source>
</evidence>
<dbReference type="InterPro" id="IPR013815">
    <property type="entry name" value="ATP_grasp_subdomain_1"/>
</dbReference>
<dbReference type="Pfam" id="PF02843">
    <property type="entry name" value="GARS_C"/>
    <property type="match status" value="1"/>
</dbReference>
<comment type="similarity">
    <text evidence="7 10">Belongs to the GARS family.</text>
</comment>
<dbReference type="Proteomes" id="UP000488936">
    <property type="component" value="Unassembled WGS sequence"/>
</dbReference>
<dbReference type="PROSITE" id="PS50975">
    <property type="entry name" value="ATP_GRASP"/>
    <property type="match status" value="1"/>
</dbReference>
<dbReference type="PANTHER" id="PTHR43472">
    <property type="entry name" value="PHOSPHORIBOSYLAMINE--GLYCINE LIGASE"/>
    <property type="match status" value="1"/>
</dbReference>
<dbReference type="InterPro" id="IPR020560">
    <property type="entry name" value="PRibGlycinamide_synth_C-dom"/>
</dbReference>
<dbReference type="InterPro" id="IPR000115">
    <property type="entry name" value="PRibGlycinamide_synth"/>
</dbReference>
<evidence type="ECO:0000259" key="12">
    <source>
        <dbReference type="PROSITE" id="PS50975"/>
    </source>
</evidence>
<dbReference type="InterPro" id="IPR016185">
    <property type="entry name" value="PreATP-grasp_dom_sf"/>
</dbReference>
<comment type="catalytic activity">
    <reaction evidence="10">
        <text>5-phospho-beta-D-ribosylamine + glycine + ATP = N(1)-(5-phospho-beta-D-ribosyl)glycinamide + ADP + phosphate + H(+)</text>
        <dbReference type="Rhea" id="RHEA:17453"/>
        <dbReference type="ChEBI" id="CHEBI:15378"/>
        <dbReference type="ChEBI" id="CHEBI:30616"/>
        <dbReference type="ChEBI" id="CHEBI:43474"/>
        <dbReference type="ChEBI" id="CHEBI:57305"/>
        <dbReference type="ChEBI" id="CHEBI:58681"/>
        <dbReference type="ChEBI" id="CHEBI:143788"/>
        <dbReference type="ChEBI" id="CHEBI:456216"/>
        <dbReference type="EC" id="6.3.4.13"/>
    </reaction>
</comment>
<evidence type="ECO:0000256" key="1">
    <source>
        <dbReference type="ARBA" id="ARBA00005174"/>
    </source>
</evidence>
<feature type="domain" description="ATP-grasp" evidence="12">
    <location>
        <begin position="111"/>
        <end position="319"/>
    </location>
</feature>
<dbReference type="AlphaFoldDB" id="A0A7K1GKT6"/>
<dbReference type="GO" id="GO:0009113">
    <property type="term" value="P:purine nucleobase biosynthetic process"/>
    <property type="evidence" value="ECO:0007669"/>
    <property type="project" value="InterPro"/>
</dbReference>
<dbReference type="Gene3D" id="3.30.1490.20">
    <property type="entry name" value="ATP-grasp fold, A domain"/>
    <property type="match status" value="1"/>
</dbReference>
<dbReference type="InterPro" id="IPR037123">
    <property type="entry name" value="PRibGlycinamide_synth_C_sf"/>
</dbReference>
<dbReference type="HAMAP" id="MF_00138">
    <property type="entry name" value="GARS"/>
    <property type="match status" value="1"/>
</dbReference>
<organism evidence="13 14">
    <name type="scientific">Myroides pelagicus</name>
    <dbReference type="NCBI Taxonomy" id="270914"/>
    <lineage>
        <taxon>Bacteria</taxon>
        <taxon>Pseudomonadati</taxon>
        <taxon>Bacteroidota</taxon>
        <taxon>Flavobacteriia</taxon>
        <taxon>Flavobacteriales</taxon>
        <taxon>Flavobacteriaceae</taxon>
        <taxon>Myroides</taxon>
    </lineage>
</organism>
<proteinExistence type="inferred from homology"/>
<keyword evidence="6 11" id="KW-0067">ATP-binding</keyword>
<dbReference type="NCBIfam" id="TIGR00877">
    <property type="entry name" value="purD"/>
    <property type="match status" value="1"/>
</dbReference>
<dbReference type="SMART" id="SM01209">
    <property type="entry name" value="GARS_A"/>
    <property type="match status" value="1"/>
</dbReference>
<dbReference type="SUPFAM" id="SSF51246">
    <property type="entry name" value="Rudiment single hybrid motif"/>
    <property type="match status" value="1"/>
</dbReference>
<dbReference type="FunFam" id="3.90.600.10:FF:000001">
    <property type="entry name" value="Trifunctional purine biosynthetic protein adenosine-3"/>
    <property type="match status" value="1"/>
</dbReference>
<evidence type="ECO:0000256" key="5">
    <source>
        <dbReference type="ARBA" id="ARBA00022755"/>
    </source>
</evidence>
<evidence type="ECO:0000313" key="13">
    <source>
        <dbReference type="EMBL" id="MTH29418.1"/>
    </source>
</evidence>
<dbReference type="PANTHER" id="PTHR43472:SF1">
    <property type="entry name" value="PHOSPHORIBOSYLAMINE--GLYCINE LIGASE, CHLOROPLASTIC"/>
    <property type="match status" value="1"/>
</dbReference>
<dbReference type="OrthoDB" id="9807240at2"/>
<dbReference type="EC" id="6.3.4.13" evidence="2 10"/>
<dbReference type="Pfam" id="PF01071">
    <property type="entry name" value="GARS_A"/>
    <property type="match status" value="1"/>
</dbReference>
<dbReference type="Pfam" id="PF02844">
    <property type="entry name" value="GARS_N"/>
    <property type="match status" value="1"/>
</dbReference>
<accession>A0A7K1GKT6</accession>
<evidence type="ECO:0000256" key="6">
    <source>
        <dbReference type="ARBA" id="ARBA00022840"/>
    </source>
</evidence>
<dbReference type="Gene3D" id="3.30.470.20">
    <property type="entry name" value="ATP-grasp fold, B domain"/>
    <property type="match status" value="1"/>
</dbReference>
<dbReference type="InterPro" id="IPR011761">
    <property type="entry name" value="ATP-grasp"/>
</dbReference>
<dbReference type="GO" id="GO:0046872">
    <property type="term" value="F:metal ion binding"/>
    <property type="evidence" value="ECO:0007669"/>
    <property type="project" value="InterPro"/>
</dbReference>
<keyword evidence="5 10" id="KW-0658">Purine biosynthesis</keyword>
<dbReference type="SUPFAM" id="SSF56059">
    <property type="entry name" value="Glutathione synthetase ATP-binding domain-like"/>
    <property type="match status" value="1"/>
</dbReference>
<evidence type="ECO:0000256" key="2">
    <source>
        <dbReference type="ARBA" id="ARBA00013255"/>
    </source>
</evidence>
<dbReference type="SMART" id="SM01210">
    <property type="entry name" value="GARS_C"/>
    <property type="match status" value="1"/>
</dbReference>
<dbReference type="InterPro" id="IPR020561">
    <property type="entry name" value="PRibGlycinamid_synth_ATP-grasp"/>
</dbReference>
<keyword evidence="14" id="KW-1185">Reference proteome</keyword>
<sequence length="423" mass="46251">MKILLLGSGGREHALAWKMLQSNKCKELFVAPGNAGTAKIATNLSLNPNDFEAVKSTVLEKNIDMVVVGPEDPLVKGIVDFFKQDSDIKHIPVIGPSMKGAQLEGSKDFAKEFLFKHNIPTAAYQSFTKDTVEAGKAFLETLKAPYVLKADGLAAGKGVVILEDINEAKAELENMLVDAKFGDASSKVVIEEFLSGIELSCFVLTDGKSYKLLPTAKDYKRIGEGDKGLNTGGMGAVSPVPFATEDFLKKVEERVVIPTVKGLQEDNLDFKGFVFIGLIKVGDDPYVIEYNVRMGDPETEVVMPRVKTDLVELFQAVANETLNTMDIELDERTATTVMLVSGGYPEDYEKGKIITGIEDVKDSIVFHAGTALKDGEIVTNGGRVLAVTSYGDSYNQALKKSYQNIDKLNFDKIYYRKDIGFDL</sequence>
<evidence type="ECO:0000256" key="10">
    <source>
        <dbReference type="HAMAP-Rule" id="MF_00138"/>
    </source>
</evidence>
<comment type="caution">
    <text evidence="13">The sequence shown here is derived from an EMBL/GenBank/DDBJ whole genome shotgun (WGS) entry which is preliminary data.</text>
</comment>
<comment type="pathway">
    <text evidence="1 10">Purine metabolism; IMP biosynthesis via de novo pathway; N(1)-(5-phospho-D-ribosyl)glycinamide from 5-phospho-alpha-D-ribose 1-diphosphate: step 2/2.</text>
</comment>
<dbReference type="Gene3D" id="3.40.50.20">
    <property type="match status" value="1"/>
</dbReference>
<reference evidence="13 14" key="1">
    <citation type="journal article" date="2006" name="Int. J. Syst. Evol. Microbiol.">
        <title>Myroides pelagicus sp. nov., isolated from seawater in Thailand.</title>
        <authorList>
            <person name="Yoon J."/>
            <person name="Maneerat S."/>
            <person name="Kawai F."/>
            <person name="Yokota A."/>
        </authorList>
    </citation>
    <scope>NUCLEOTIDE SEQUENCE [LARGE SCALE GENOMIC DNA]</scope>
    <source>
        <strain evidence="13 14">SM1T</strain>
    </source>
</reference>
<evidence type="ECO:0000256" key="4">
    <source>
        <dbReference type="ARBA" id="ARBA00022741"/>
    </source>
</evidence>
<gene>
    <name evidence="10 13" type="primary">purD</name>
    <name evidence="13" type="ORF">GJV77_05715</name>
</gene>
<dbReference type="RefSeq" id="WP_155035417.1">
    <property type="nucleotide sequence ID" value="NZ_JAYMMG010000005.1"/>
</dbReference>
<name>A0A7K1GKT6_9FLAO</name>
<dbReference type="InterPro" id="IPR011054">
    <property type="entry name" value="Rudment_hybrid_motif"/>
</dbReference>
<keyword evidence="4 11" id="KW-0547">Nucleotide-binding</keyword>
<dbReference type="InterPro" id="IPR020562">
    <property type="entry name" value="PRibGlycinamide_synth_N"/>
</dbReference>
<evidence type="ECO:0000256" key="8">
    <source>
        <dbReference type="ARBA" id="ARBA00042242"/>
    </source>
</evidence>